<sequence>MSIANYKEHREAFRTLLEEDCCKPILLFKGESGTGKSTLLKYCREQINNHHQVSIDLRNTADVMQIFLQTCNHLKRDHFDHFKQHLSNLNQDFNINVNGNAQAGVGNMINVELKALFANTTPEQRAERNSALTHAWIDDINNFDKPCVMLIDVYEQANTEIKRWIDSDFLNCVADSQQIRVVIAGQNVPESFVWNHRSKLKTLYGVPEAEEWLPVIEAMGRTIPVEPQLTYLAGICHALKGNPAEIRKIIENFPRLQ</sequence>
<name>A0A1Z4C1T4_9GAMM</name>
<dbReference type="InterPro" id="IPR049945">
    <property type="entry name" value="AAA_22"/>
</dbReference>
<organism evidence="2 3">
    <name type="scientific">Methylovulum psychrotolerans</name>
    <dbReference type="NCBI Taxonomy" id="1704499"/>
    <lineage>
        <taxon>Bacteria</taxon>
        <taxon>Pseudomonadati</taxon>
        <taxon>Pseudomonadota</taxon>
        <taxon>Gammaproteobacteria</taxon>
        <taxon>Methylococcales</taxon>
        <taxon>Methylococcaceae</taxon>
        <taxon>Methylovulum</taxon>
    </lineage>
</organism>
<dbReference type="Gene3D" id="3.40.50.300">
    <property type="entry name" value="P-loop containing nucleotide triphosphate hydrolases"/>
    <property type="match status" value="1"/>
</dbReference>
<dbReference type="Proteomes" id="UP000197019">
    <property type="component" value="Chromosome"/>
</dbReference>
<evidence type="ECO:0000313" key="3">
    <source>
        <dbReference type="Proteomes" id="UP000197019"/>
    </source>
</evidence>
<dbReference type="OrthoDB" id="341217at2"/>
<dbReference type="EMBL" id="CP022129">
    <property type="protein sequence ID" value="ASF47496.1"/>
    <property type="molecule type" value="Genomic_DNA"/>
</dbReference>
<protein>
    <recommendedName>
        <fullName evidence="1">ORC1/DEAH AAA+ ATPase domain-containing protein</fullName>
    </recommendedName>
</protein>
<evidence type="ECO:0000313" key="2">
    <source>
        <dbReference type="EMBL" id="ASF47496.1"/>
    </source>
</evidence>
<dbReference type="KEGG" id="mpsy:CEK71_16300"/>
<dbReference type="InterPro" id="IPR027417">
    <property type="entry name" value="P-loop_NTPase"/>
</dbReference>
<dbReference type="InterPro" id="IPR025662">
    <property type="entry name" value="Sigma_54_int_dom_ATP-bd_1"/>
</dbReference>
<dbReference type="PROSITE" id="PS00675">
    <property type="entry name" value="SIGMA54_INTERACT_1"/>
    <property type="match status" value="1"/>
</dbReference>
<gene>
    <name evidence="2" type="ORF">CEK71_16300</name>
</gene>
<feature type="domain" description="ORC1/DEAH AAA+ ATPase" evidence="1">
    <location>
        <begin position="24"/>
        <end position="187"/>
    </location>
</feature>
<dbReference type="GO" id="GO:0016887">
    <property type="term" value="F:ATP hydrolysis activity"/>
    <property type="evidence" value="ECO:0007669"/>
    <property type="project" value="InterPro"/>
</dbReference>
<keyword evidence="3" id="KW-1185">Reference proteome</keyword>
<dbReference type="AlphaFoldDB" id="A0A1Z4C1T4"/>
<reference evidence="2 3" key="1">
    <citation type="submission" date="2017-06" db="EMBL/GenBank/DDBJ databases">
        <title>Genome Sequencing of the methanotroph Methylovulum psychrotolerants str. HV10-M2 isolated from a high-altitude environment.</title>
        <authorList>
            <person name="Mateos-Rivera A."/>
        </authorList>
    </citation>
    <scope>NUCLEOTIDE SEQUENCE [LARGE SCALE GENOMIC DNA]</scope>
    <source>
        <strain evidence="2 3">HV10_M2</strain>
    </source>
</reference>
<proteinExistence type="predicted"/>
<dbReference type="Pfam" id="PF13401">
    <property type="entry name" value="AAA_22"/>
    <property type="match status" value="1"/>
</dbReference>
<accession>A0A1Z4C1T4</accession>
<dbReference type="RefSeq" id="WP_088620368.1">
    <property type="nucleotide sequence ID" value="NZ_CP022129.1"/>
</dbReference>
<dbReference type="SUPFAM" id="SSF52540">
    <property type="entry name" value="P-loop containing nucleoside triphosphate hydrolases"/>
    <property type="match status" value="1"/>
</dbReference>
<evidence type="ECO:0000259" key="1">
    <source>
        <dbReference type="Pfam" id="PF13401"/>
    </source>
</evidence>